<sequence length="742" mass="84387">MEQPCAEERDAAVQEGLRRSNARFMLSMSRILERYNHPFEDDLLVSLDTLTYDTPEGPKRWEQVSRKEVKKLKKEMFKRNRRRQWNTEISKQQSSDFEDEHSTVQQESSENSRVDTSDSGAESGDIVRRKFQDIHLQVTPPHSSKGHCLTSPVKEPFGNQVAVCRKKLELLNECSSSIYQQLQHSGALSSSNTIGSPRHKTGPELSLTLCDSILGEYQSADEECSWSNTTLGDLYPSMVEIFSKLMTKHSQRKVLKYMLGHLMFKRWHSRRPKLNVTLGKMREFRPFKLKKAFHSTSSCRSEDSQSPTFGNKNREFSCDNCLISNSSDLVPYTDTNEIEMGYSNSSLEHLALGKGQEVYIHTAFTDVMDRMGKTFLVEDELQTTVSPRNSEYAESEKLAYKRFSEPSFVTSTASSYSRALHVKKSETQKTDFCVVTSEVHSSACSSPGNSNNYMPITNCSPARSSNTAFMYPEKIISERHKGSFSSWIMKHSPSKTPKKNKDAFDELYYTVCSGKFQKSLTLTRPLINSWNLEEKGRLVKSNFGWSTEQLGIEFDSIHEKLCSKSVPKFLGFQTASNFRKYEEIQMPETVNALVNSPVRTYSAISRVKRTGNVQNYLLSPEKRQKLIPGHCFTSKKCQELPLSIKSSLQTAGMDLLSNYSKPRFIADHKFHCQGSGSHDSSDKTFLDTGTSLQESGTADVHPFLRGAMENCSSLSNVKKHHRRVYRKLSYTDEKDQLKESLG</sequence>
<dbReference type="Ensembl" id="ENSFALT00000006664.2">
    <property type="protein sequence ID" value="ENSFALP00000006635.2"/>
    <property type="gene ID" value="ENSFALG00000006362.2"/>
</dbReference>
<gene>
    <name evidence="2" type="primary">HJURP</name>
</gene>
<dbReference type="eggNOG" id="ENOG502SJZT">
    <property type="taxonomic scope" value="Eukaryota"/>
</dbReference>
<dbReference type="RefSeq" id="XP_005038821.1">
    <property type="nucleotide sequence ID" value="XM_005038764.1"/>
</dbReference>
<accession>U3JV31</accession>
<feature type="region of interest" description="Disordered" evidence="1">
    <location>
        <begin position="81"/>
        <end position="124"/>
    </location>
</feature>
<dbReference type="PANTHER" id="PTHR15992">
    <property type="entry name" value="HOLLIDAY JUNCTION RECOGNITION PROTEIN"/>
    <property type="match status" value="1"/>
</dbReference>
<feature type="compositionally biased region" description="Polar residues" evidence="1">
    <location>
        <begin position="86"/>
        <end position="95"/>
    </location>
</feature>
<dbReference type="Proteomes" id="UP000016665">
    <property type="component" value="Chromosome 1"/>
</dbReference>
<name>U3JV31_FICAL</name>
<dbReference type="KEGG" id="fab:101822163"/>
<dbReference type="HOGENOM" id="CLU_1182486_0_0_1"/>
<dbReference type="GeneTree" id="ENSGT00390000005575"/>
<dbReference type="GeneID" id="101822163"/>
<evidence type="ECO:0000256" key="1">
    <source>
        <dbReference type="SAM" id="MobiDB-lite"/>
    </source>
</evidence>
<dbReference type="GO" id="GO:0042393">
    <property type="term" value="F:histone binding"/>
    <property type="evidence" value="ECO:0007669"/>
    <property type="project" value="TreeGrafter"/>
</dbReference>
<evidence type="ECO:0000313" key="2">
    <source>
        <dbReference type="Ensembl" id="ENSFALP00000006635.2"/>
    </source>
</evidence>
<dbReference type="GO" id="GO:0000775">
    <property type="term" value="C:chromosome, centromeric region"/>
    <property type="evidence" value="ECO:0007669"/>
    <property type="project" value="TreeGrafter"/>
</dbReference>
<keyword evidence="3" id="KW-1185">Reference proteome</keyword>
<evidence type="ECO:0000313" key="3">
    <source>
        <dbReference type="Proteomes" id="UP000016665"/>
    </source>
</evidence>
<organism evidence="2 3">
    <name type="scientific">Ficedula albicollis</name>
    <name type="common">Collared flycatcher</name>
    <name type="synonym">Muscicapa albicollis</name>
    <dbReference type="NCBI Taxonomy" id="59894"/>
    <lineage>
        <taxon>Eukaryota</taxon>
        <taxon>Metazoa</taxon>
        <taxon>Chordata</taxon>
        <taxon>Craniata</taxon>
        <taxon>Vertebrata</taxon>
        <taxon>Euteleostomi</taxon>
        <taxon>Archelosauria</taxon>
        <taxon>Archosauria</taxon>
        <taxon>Dinosauria</taxon>
        <taxon>Saurischia</taxon>
        <taxon>Theropoda</taxon>
        <taxon>Coelurosauria</taxon>
        <taxon>Aves</taxon>
        <taxon>Neognathae</taxon>
        <taxon>Neoaves</taxon>
        <taxon>Telluraves</taxon>
        <taxon>Australaves</taxon>
        <taxon>Passeriformes</taxon>
        <taxon>Muscicapidae</taxon>
        <taxon>Ficedula</taxon>
    </lineage>
</organism>
<reference evidence="2 3" key="1">
    <citation type="journal article" date="2012" name="Nature">
        <title>The genomic landscape of species divergence in Ficedula flycatchers.</title>
        <authorList>
            <person name="Ellegren H."/>
            <person name="Smeds L."/>
            <person name="Burri R."/>
            <person name="Olason P.I."/>
            <person name="Backstrom N."/>
            <person name="Kawakami T."/>
            <person name="Kunstner A."/>
            <person name="Makinen H."/>
            <person name="Nadachowska-Brzyska K."/>
            <person name="Qvarnstrom A."/>
            <person name="Uebbing S."/>
            <person name="Wolf J.B."/>
        </authorList>
    </citation>
    <scope>NUCLEOTIDE SEQUENCE [LARGE SCALE GENOMIC DNA]</scope>
</reference>
<dbReference type="CTD" id="55355"/>
<dbReference type="PANTHER" id="PTHR15992:SF5">
    <property type="entry name" value="HOLLIDAY JUNCTION RECOGNITION PROTEIN"/>
    <property type="match status" value="1"/>
</dbReference>
<dbReference type="AlphaFoldDB" id="U3JV31"/>
<dbReference type="STRING" id="59894.ENSFALP00000006635"/>
<protein>
    <submittedName>
        <fullName evidence="2">Holliday junction recognition protein</fullName>
    </submittedName>
</protein>
<reference evidence="2" key="3">
    <citation type="submission" date="2025-09" db="UniProtKB">
        <authorList>
            <consortium name="Ensembl"/>
        </authorList>
    </citation>
    <scope>IDENTIFICATION</scope>
</reference>
<dbReference type="Gene3D" id="6.10.250.2320">
    <property type="match status" value="1"/>
</dbReference>
<dbReference type="GO" id="GO:0034080">
    <property type="term" value="P:CENP-A containing chromatin assembly"/>
    <property type="evidence" value="ECO:0007669"/>
    <property type="project" value="TreeGrafter"/>
</dbReference>
<dbReference type="OrthoDB" id="9948556at2759"/>
<reference evidence="2" key="2">
    <citation type="submission" date="2025-08" db="UniProtKB">
        <authorList>
            <consortium name="Ensembl"/>
        </authorList>
    </citation>
    <scope>IDENTIFICATION</scope>
</reference>
<proteinExistence type="predicted"/>